<comment type="similarity">
    <text evidence="3">Belongs to the carnitine/choline acetyltransferase family.</text>
</comment>
<dbReference type="FunFam" id="3.30.559.10:FF:000002">
    <property type="entry name" value="carnitine O-palmitoyltransferase 1, liver isoform"/>
    <property type="match status" value="1"/>
</dbReference>
<dbReference type="Gene3D" id="3.30.559.10">
    <property type="entry name" value="Chloramphenicol acetyltransferase-like domain"/>
    <property type="match status" value="1"/>
</dbReference>
<feature type="non-terminal residue" evidence="14">
    <location>
        <position position="1"/>
    </location>
</feature>
<evidence type="ECO:0000256" key="2">
    <source>
        <dbReference type="ARBA" id="ARBA00005005"/>
    </source>
</evidence>
<keyword evidence="4" id="KW-0813">Transport</keyword>
<dbReference type="InterPro" id="IPR042572">
    <property type="entry name" value="Carn_acyl_trans_N"/>
</dbReference>
<accession>A0AAV5SGR1</accession>
<evidence type="ECO:0000256" key="9">
    <source>
        <dbReference type="ARBA" id="ARBA00023098"/>
    </source>
</evidence>
<keyword evidence="5" id="KW-0808">Transferase</keyword>
<dbReference type="InterPro" id="IPR000542">
    <property type="entry name" value="Carn_acyl_trans"/>
</dbReference>
<dbReference type="PANTHER" id="PTHR22589:SF99">
    <property type="entry name" value="CHOLINE_CARNITINE ACYLTRANSFERASE DOMAIN-CONTAINING PROTEIN"/>
    <property type="match status" value="1"/>
</dbReference>
<feature type="domain" description="Choline/carnitine acyltransferase" evidence="13">
    <location>
        <begin position="155"/>
        <end position="446"/>
    </location>
</feature>
<evidence type="ECO:0000256" key="11">
    <source>
        <dbReference type="ARBA" id="ARBA00023315"/>
    </source>
</evidence>
<gene>
    <name evidence="14" type="ORF">PENTCL1PPCAC_2048</name>
</gene>
<evidence type="ECO:0000259" key="13">
    <source>
        <dbReference type="Pfam" id="PF00755"/>
    </source>
</evidence>
<evidence type="ECO:0000313" key="15">
    <source>
        <dbReference type="Proteomes" id="UP001432027"/>
    </source>
</evidence>
<evidence type="ECO:0000256" key="3">
    <source>
        <dbReference type="ARBA" id="ARBA00005232"/>
    </source>
</evidence>
<dbReference type="Gene3D" id="1.10.275.20">
    <property type="entry name" value="Choline/Carnitine o-acyltransferase"/>
    <property type="match status" value="1"/>
</dbReference>
<dbReference type="AlphaFoldDB" id="A0AAV5SGR1"/>
<proteinExistence type="inferred from homology"/>
<dbReference type="PANTHER" id="PTHR22589">
    <property type="entry name" value="CARNITINE O-ACYLTRANSFERASE"/>
    <property type="match status" value="1"/>
</dbReference>
<comment type="pathway">
    <text evidence="2">Lipid metabolism; fatty acid beta-oxidation.</text>
</comment>
<evidence type="ECO:0000256" key="4">
    <source>
        <dbReference type="ARBA" id="ARBA00022448"/>
    </source>
</evidence>
<keyword evidence="8" id="KW-1133">Transmembrane helix</keyword>
<dbReference type="EMBL" id="BTSX01000001">
    <property type="protein sequence ID" value="GMS79873.1"/>
    <property type="molecule type" value="Genomic_DNA"/>
</dbReference>
<dbReference type="SUPFAM" id="SSF52777">
    <property type="entry name" value="CoA-dependent acyltransferases"/>
    <property type="match status" value="2"/>
</dbReference>
<keyword evidence="15" id="KW-1185">Reference proteome</keyword>
<reference evidence="14" key="1">
    <citation type="submission" date="2023-10" db="EMBL/GenBank/DDBJ databases">
        <title>Genome assembly of Pristionchus species.</title>
        <authorList>
            <person name="Yoshida K."/>
            <person name="Sommer R.J."/>
        </authorList>
    </citation>
    <scope>NUCLEOTIDE SEQUENCE</scope>
    <source>
        <strain evidence="14">RS0144</strain>
    </source>
</reference>
<comment type="catalytic activity">
    <reaction evidence="12">
        <text>4,8-dimethylnonanoyl-CoA + (R)-carnitine = O-4,8-dimethylnonanoyl-(R)-carnitine + CoA</text>
        <dbReference type="Rhea" id="RHEA:44860"/>
        <dbReference type="ChEBI" id="CHEBI:16347"/>
        <dbReference type="ChEBI" id="CHEBI:57287"/>
        <dbReference type="ChEBI" id="CHEBI:77061"/>
        <dbReference type="ChEBI" id="CHEBI:84654"/>
    </reaction>
</comment>
<name>A0AAV5SGR1_9BILA</name>
<sequence>LKMTISSGKKPVRPPFPLFTRFPSRIERAGYKLYNYLDNSLYPVRPFYFGAAVAASAAYFTRFEDSSSLLQLVPKIGESTVAQYTRVGLISLTTAYMPVLFSRFILRHFYFKYKRWLYENPKKPSTLTKVWGVIRSLLSLTPPRLKSCDALLPSMPVPALEDTVERYLESIRQLHSKEELAAIEKMARDFLEGEGVKLQRFTKMYALFKDNYVTGFWEKYAYLYSRSSLLINSSVAHVDLFSDIPATQAFRAAHIVYIEFLSQLSIDRQTYSPLGAGIVCARHYEKMYAVCRVPGETIDHLENHGISRHIVVLHEGGIYKVNVVDDKDRIYTVDQLTDIFIELLTRPNAKVEGAEGRVAALTHDKRNDWHANRRRFFESIPKNKSALREMETAAFVIVLDPTNDWDYEPENPDSLSRFMKSMLTGEGSNRWTDKSLNYIIGKNGRVKRRRHFSLSIHFFGWKRDNVEIIYAKTIESIWTICIPLIWFQCGGTTEHSIADGSEFDHIMENFVWMENDIVDYPPLDVQLAREKSFNANEAKDRVKFAERIEIEVTEEMASEIDRCFSSHLDAARDMDMASLIYRPWGKGRIKKCGCSPDAFVQMAIQLANYRDQGRFVLTYEPASSRFYANSRTETLRSVTDESCLFVRAMEDGGMTDRSHRASLLRKACELHSTHNRDCMVNKGVDRHLFVLFVMSQATGTSSPFLNHYIQQEWLLSTSHVPNVTNTMKEDHEFTDKSWLGASFGAVAKSGYGICYRFAGNHSICAHISSYHSAKNTDSERFRGHLVKAFEDLSALFD</sequence>
<dbReference type="Proteomes" id="UP001432027">
    <property type="component" value="Unassembled WGS sequence"/>
</dbReference>
<dbReference type="InterPro" id="IPR042231">
    <property type="entry name" value="Cho/carn_acyl_trans_2"/>
</dbReference>
<keyword evidence="9" id="KW-0443">Lipid metabolism</keyword>
<dbReference type="GO" id="GO:0005739">
    <property type="term" value="C:mitochondrion"/>
    <property type="evidence" value="ECO:0007669"/>
    <property type="project" value="TreeGrafter"/>
</dbReference>
<keyword evidence="7" id="KW-0276">Fatty acid metabolism</keyword>
<evidence type="ECO:0000256" key="5">
    <source>
        <dbReference type="ARBA" id="ARBA00022679"/>
    </source>
</evidence>
<keyword evidence="11" id="KW-0012">Acyltransferase</keyword>
<dbReference type="InterPro" id="IPR023213">
    <property type="entry name" value="CAT-like_dom_sf"/>
</dbReference>
<evidence type="ECO:0000256" key="12">
    <source>
        <dbReference type="ARBA" id="ARBA00048999"/>
    </source>
</evidence>
<dbReference type="GO" id="GO:0016020">
    <property type="term" value="C:membrane"/>
    <property type="evidence" value="ECO:0007669"/>
    <property type="project" value="UniProtKB-SubCell"/>
</dbReference>
<evidence type="ECO:0000256" key="8">
    <source>
        <dbReference type="ARBA" id="ARBA00022989"/>
    </source>
</evidence>
<evidence type="ECO:0000256" key="6">
    <source>
        <dbReference type="ARBA" id="ARBA00022692"/>
    </source>
</evidence>
<dbReference type="InterPro" id="IPR039551">
    <property type="entry name" value="Cho/carn_acyl_trans"/>
</dbReference>
<dbReference type="GO" id="GO:0004095">
    <property type="term" value="F:carnitine O-palmitoyltransferase activity"/>
    <property type="evidence" value="ECO:0007669"/>
    <property type="project" value="TreeGrafter"/>
</dbReference>
<keyword evidence="10" id="KW-0472">Membrane</keyword>
<evidence type="ECO:0000256" key="10">
    <source>
        <dbReference type="ARBA" id="ARBA00023136"/>
    </source>
</evidence>
<evidence type="ECO:0000313" key="14">
    <source>
        <dbReference type="EMBL" id="GMS79873.1"/>
    </source>
</evidence>
<keyword evidence="6" id="KW-0812">Transmembrane</keyword>
<dbReference type="GO" id="GO:0009437">
    <property type="term" value="P:carnitine metabolic process"/>
    <property type="evidence" value="ECO:0007669"/>
    <property type="project" value="TreeGrafter"/>
</dbReference>
<feature type="domain" description="Choline/carnitine acyltransferase" evidence="13">
    <location>
        <begin position="488"/>
        <end position="786"/>
    </location>
</feature>
<evidence type="ECO:0000256" key="7">
    <source>
        <dbReference type="ARBA" id="ARBA00022832"/>
    </source>
</evidence>
<dbReference type="Gene3D" id="3.30.559.70">
    <property type="entry name" value="Choline/Carnitine o-acyltransferase, domain 2"/>
    <property type="match status" value="1"/>
</dbReference>
<comment type="caution">
    <text evidence="14">The sequence shown here is derived from an EMBL/GenBank/DDBJ whole genome shotgun (WGS) entry which is preliminary data.</text>
</comment>
<dbReference type="GO" id="GO:0006631">
    <property type="term" value="P:fatty acid metabolic process"/>
    <property type="evidence" value="ECO:0007669"/>
    <property type="project" value="UniProtKB-KW"/>
</dbReference>
<protein>
    <recommendedName>
        <fullName evidence="13">Choline/carnitine acyltransferase domain-containing protein</fullName>
    </recommendedName>
</protein>
<organism evidence="14 15">
    <name type="scientific">Pristionchus entomophagus</name>
    <dbReference type="NCBI Taxonomy" id="358040"/>
    <lineage>
        <taxon>Eukaryota</taxon>
        <taxon>Metazoa</taxon>
        <taxon>Ecdysozoa</taxon>
        <taxon>Nematoda</taxon>
        <taxon>Chromadorea</taxon>
        <taxon>Rhabditida</taxon>
        <taxon>Rhabditina</taxon>
        <taxon>Diplogasteromorpha</taxon>
        <taxon>Diplogasteroidea</taxon>
        <taxon>Neodiplogasteridae</taxon>
        <taxon>Pristionchus</taxon>
    </lineage>
</organism>
<evidence type="ECO:0000256" key="1">
    <source>
        <dbReference type="ARBA" id="ARBA00004141"/>
    </source>
</evidence>
<dbReference type="Pfam" id="PF00755">
    <property type="entry name" value="Carn_acyltransf"/>
    <property type="match status" value="2"/>
</dbReference>
<comment type="subcellular location">
    <subcellularLocation>
        <location evidence="1">Membrane</location>
        <topology evidence="1">Multi-pass membrane protein</topology>
    </subcellularLocation>
</comment>